<dbReference type="Proteomes" id="UP000243686">
    <property type="component" value="Unassembled WGS sequence"/>
</dbReference>
<organism evidence="2 3">
    <name type="scientific">Opisthorchis viverrini</name>
    <name type="common">Southeast Asian liver fluke</name>
    <dbReference type="NCBI Taxonomy" id="6198"/>
    <lineage>
        <taxon>Eukaryota</taxon>
        <taxon>Metazoa</taxon>
        <taxon>Spiralia</taxon>
        <taxon>Lophotrochozoa</taxon>
        <taxon>Platyhelminthes</taxon>
        <taxon>Trematoda</taxon>
        <taxon>Digenea</taxon>
        <taxon>Opisthorchiida</taxon>
        <taxon>Opisthorchiata</taxon>
        <taxon>Opisthorchiidae</taxon>
        <taxon>Opisthorchis</taxon>
    </lineage>
</organism>
<evidence type="ECO:0000313" key="3">
    <source>
        <dbReference type="Proteomes" id="UP000243686"/>
    </source>
</evidence>
<protein>
    <submittedName>
        <fullName evidence="2">Uncharacterized protein</fullName>
    </submittedName>
</protein>
<gene>
    <name evidence="2" type="ORF">X801_07847</name>
</gene>
<keyword evidence="1" id="KW-0472">Membrane</keyword>
<keyword evidence="1" id="KW-1133">Transmembrane helix</keyword>
<accession>A0A1S8WPD7</accession>
<sequence>MAQGAFTIALNLAVVVIVIMHELPIFRGTINAFTAIKLFNMQYTPKILLRHNLVDDDEPGAYHQTTNELFKVGVAERTTALFYTLRLDFSVECTLVPAALMGSARPQLELLKLTSKRVCHGCSQNSKFRAG</sequence>
<dbReference type="AlphaFoldDB" id="A0A1S8WPD7"/>
<feature type="transmembrane region" description="Helical" evidence="1">
    <location>
        <begin position="6"/>
        <end position="26"/>
    </location>
</feature>
<dbReference type="EMBL" id="KV897838">
    <property type="protein sequence ID" value="OON16342.1"/>
    <property type="molecule type" value="Genomic_DNA"/>
</dbReference>
<proteinExistence type="predicted"/>
<evidence type="ECO:0000313" key="2">
    <source>
        <dbReference type="EMBL" id="OON16342.1"/>
    </source>
</evidence>
<evidence type="ECO:0000256" key="1">
    <source>
        <dbReference type="SAM" id="Phobius"/>
    </source>
</evidence>
<reference evidence="2 3" key="1">
    <citation type="submission" date="2015-03" db="EMBL/GenBank/DDBJ databases">
        <title>Draft genome of the nematode, Opisthorchis viverrini.</title>
        <authorList>
            <person name="Mitreva M."/>
        </authorList>
    </citation>
    <scope>NUCLEOTIDE SEQUENCE [LARGE SCALE GENOMIC DNA]</scope>
    <source>
        <strain evidence="2">Khon Kaen</strain>
    </source>
</reference>
<name>A0A1S8WPD7_OPIVI</name>
<keyword evidence="3" id="KW-1185">Reference proteome</keyword>
<keyword evidence="1" id="KW-0812">Transmembrane</keyword>